<organism evidence="1 2">
    <name type="scientific">Candidatus Sungbacteria bacterium RIFCSPHIGHO2_02_FULL_47_11</name>
    <dbReference type="NCBI Taxonomy" id="1802270"/>
    <lineage>
        <taxon>Bacteria</taxon>
        <taxon>Candidatus Sungiibacteriota</taxon>
    </lineage>
</organism>
<dbReference type="AlphaFoldDB" id="A0A1G2KQR3"/>
<name>A0A1G2KQR3_9BACT</name>
<comment type="caution">
    <text evidence="1">The sequence shown here is derived from an EMBL/GenBank/DDBJ whole genome shotgun (WGS) entry which is preliminary data.</text>
</comment>
<accession>A0A1G2KQR3</accession>
<proteinExistence type="predicted"/>
<gene>
    <name evidence="1" type="ORF">A3C07_00875</name>
</gene>
<dbReference type="STRING" id="1802270.A3C07_00875"/>
<sequence>MSESFLKNLKKLLADVLAAEPEFYRKKYLNAVIDDDCIRNLDEERFKTLPAVTKEEIARAPYAGRLYQEGSGITKLIPCVEAGRSFLLHRTLEEIKEDDLPYEGARPMVLMSNMYEAIERCLFFYERNILPLIGEFRNPAVAVSSARQYNIDALVMDHTAVLQYRRMLCALNLNIQSVTVVDSTFHKDDFSGWPPETTKYFVVSFPETGRLAYSCPRAAAEDKLVLHPYPDVYIEPSALSVITSVRFKSCPMIRYRAPVYFEDVRSVCGCGKASFAL</sequence>
<dbReference type="EMBL" id="MHQI01000002">
    <property type="protein sequence ID" value="OHA00942.1"/>
    <property type="molecule type" value="Genomic_DNA"/>
</dbReference>
<evidence type="ECO:0000313" key="1">
    <source>
        <dbReference type="EMBL" id="OHA00942.1"/>
    </source>
</evidence>
<protein>
    <recommendedName>
        <fullName evidence="3">Acyl-protein synthetase LuxE domain-containing protein</fullName>
    </recommendedName>
</protein>
<reference evidence="1 2" key="1">
    <citation type="journal article" date="2016" name="Nat. Commun.">
        <title>Thousands of microbial genomes shed light on interconnected biogeochemical processes in an aquifer system.</title>
        <authorList>
            <person name="Anantharaman K."/>
            <person name="Brown C.T."/>
            <person name="Hug L.A."/>
            <person name="Sharon I."/>
            <person name="Castelle C.J."/>
            <person name="Probst A.J."/>
            <person name="Thomas B.C."/>
            <person name="Singh A."/>
            <person name="Wilkins M.J."/>
            <person name="Karaoz U."/>
            <person name="Brodie E.L."/>
            <person name="Williams K.H."/>
            <person name="Hubbard S.S."/>
            <person name="Banfield J.F."/>
        </authorList>
    </citation>
    <scope>NUCLEOTIDE SEQUENCE [LARGE SCALE GENOMIC DNA]</scope>
</reference>
<evidence type="ECO:0000313" key="2">
    <source>
        <dbReference type="Proteomes" id="UP000179023"/>
    </source>
</evidence>
<dbReference type="Proteomes" id="UP000179023">
    <property type="component" value="Unassembled WGS sequence"/>
</dbReference>
<evidence type="ECO:0008006" key="3">
    <source>
        <dbReference type="Google" id="ProtNLM"/>
    </source>
</evidence>